<comment type="caution">
    <text evidence="1">The sequence shown here is derived from an EMBL/GenBank/DDBJ whole genome shotgun (WGS) entry which is preliminary data.</text>
</comment>
<keyword evidence="2" id="KW-1185">Reference proteome</keyword>
<evidence type="ECO:0000313" key="2">
    <source>
        <dbReference type="Proteomes" id="UP000076962"/>
    </source>
</evidence>
<protein>
    <submittedName>
        <fullName evidence="1">Uncharacterized protein</fullName>
    </submittedName>
</protein>
<evidence type="ECO:0000313" key="1">
    <source>
        <dbReference type="EMBL" id="OAD23042.1"/>
    </source>
</evidence>
<gene>
    <name evidence="1" type="ORF">THIOM_001131</name>
</gene>
<dbReference type="AlphaFoldDB" id="A0A176S4J8"/>
<accession>A0A176S4J8</accession>
<sequence>MIVGAGGRLWGTIALLSGKGILNQKRLPLPSTLSSCNSPPIILTSLLLMGKPKPVPSW</sequence>
<dbReference type="Proteomes" id="UP000076962">
    <property type="component" value="Unassembled WGS sequence"/>
</dbReference>
<name>A0A176S4J8_9GAMM</name>
<dbReference type="EMBL" id="LUTY01000588">
    <property type="protein sequence ID" value="OAD23042.1"/>
    <property type="molecule type" value="Genomic_DNA"/>
</dbReference>
<proteinExistence type="predicted"/>
<organism evidence="1 2">
    <name type="scientific">Candidatus Thiomargarita nelsonii</name>
    <dbReference type="NCBI Taxonomy" id="1003181"/>
    <lineage>
        <taxon>Bacteria</taxon>
        <taxon>Pseudomonadati</taxon>
        <taxon>Pseudomonadota</taxon>
        <taxon>Gammaproteobacteria</taxon>
        <taxon>Thiotrichales</taxon>
        <taxon>Thiotrichaceae</taxon>
        <taxon>Thiomargarita</taxon>
    </lineage>
</organism>
<reference evidence="1 2" key="1">
    <citation type="submission" date="2016-05" db="EMBL/GenBank/DDBJ databases">
        <title>Single-cell genome of chain-forming Candidatus Thiomargarita nelsonii and comparison to other large sulfur-oxidizing bacteria.</title>
        <authorList>
            <person name="Winkel M."/>
            <person name="Salman V."/>
            <person name="Woyke T."/>
            <person name="Schulz-Vogt H."/>
            <person name="Richter M."/>
            <person name="Flood B."/>
            <person name="Bailey J."/>
            <person name="Amann R."/>
            <person name="Mussmann M."/>
        </authorList>
    </citation>
    <scope>NUCLEOTIDE SEQUENCE [LARGE SCALE GENOMIC DNA]</scope>
    <source>
        <strain evidence="1 2">THI036</strain>
    </source>
</reference>